<dbReference type="SUPFAM" id="SSF81324">
    <property type="entry name" value="Voltage-gated potassium channels"/>
    <property type="match status" value="1"/>
</dbReference>
<keyword evidence="9" id="KW-0406">Ion transport</keyword>
<dbReference type="InterPro" id="IPR028325">
    <property type="entry name" value="VG_K_chnl"/>
</dbReference>
<keyword evidence="6" id="KW-0851">Voltage-gated channel</keyword>
<dbReference type="Proteomes" id="UP001164746">
    <property type="component" value="Chromosome 9"/>
</dbReference>
<evidence type="ECO:0000256" key="3">
    <source>
        <dbReference type="ARBA" id="ARBA00022538"/>
    </source>
</evidence>
<keyword evidence="16" id="KW-1185">Reference proteome</keyword>
<keyword evidence="3" id="KW-0633">Potassium transport</keyword>
<evidence type="ECO:0000256" key="6">
    <source>
        <dbReference type="ARBA" id="ARBA00022882"/>
    </source>
</evidence>
<dbReference type="InterPro" id="IPR005821">
    <property type="entry name" value="Ion_trans_dom"/>
</dbReference>
<dbReference type="InterPro" id="IPR000210">
    <property type="entry name" value="BTB/POZ_dom"/>
</dbReference>
<feature type="transmembrane region" description="Helical" evidence="13">
    <location>
        <begin position="359"/>
        <end position="380"/>
    </location>
</feature>
<dbReference type="Gene3D" id="1.20.120.350">
    <property type="entry name" value="Voltage-gated potassium channels. Chain C"/>
    <property type="match status" value="1"/>
</dbReference>
<proteinExistence type="predicted"/>
<evidence type="ECO:0000256" key="8">
    <source>
        <dbReference type="ARBA" id="ARBA00022989"/>
    </source>
</evidence>
<evidence type="ECO:0000256" key="1">
    <source>
        <dbReference type="ARBA" id="ARBA00004141"/>
    </source>
</evidence>
<feature type="region of interest" description="Disordered" evidence="12">
    <location>
        <begin position="483"/>
        <end position="522"/>
    </location>
</feature>
<evidence type="ECO:0000259" key="14">
    <source>
        <dbReference type="PROSITE" id="PS50097"/>
    </source>
</evidence>
<evidence type="ECO:0000256" key="11">
    <source>
        <dbReference type="ARBA" id="ARBA00023303"/>
    </source>
</evidence>
<dbReference type="InterPro" id="IPR027359">
    <property type="entry name" value="Volt_channel_dom_sf"/>
</dbReference>
<keyword evidence="7" id="KW-0630">Potassium</keyword>
<protein>
    <submittedName>
        <fullName evidence="15">KCNC1-like protein</fullName>
    </submittedName>
</protein>
<reference evidence="15" key="1">
    <citation type="submission" date="2022-11" db="EMBL/GenBank/DDBJ databases">
        <title>Centuries of genome instability and evolution in soft-shell clam transmissible cancer (bioRxiv).</title>
        <authorList>
            <person name="Hart S.F.M."/>
            <person name="Yonemitsu M.A."/>
            <person name="Giersch R.M."/>
            <person name="Beal B.F."/>
            <person name="Arriagada G."/>
            <person name="Davis B.W."/>
            <person name="Ostrander E.A."/>
            <person name="Goff S.P."/>
            <person name="Metzger M.J."/>
        </authorList>
    </citation>
    <scope>NUCLEOTIDE SEQUENCE</scope>
    <source>
        <strain evidence="15">MELC-2E11</strain>
        <tissue evidence="15">Siphon/mantle</tissue>
    </source>
</reference>
<keyword evidence="11" id="KW-0407">Ion channel</keyword>
<dbReference type="InterPro" id="IPR003968">
    <property type="entry name" value="K_chnl_volt-dep_Kv"/>
</dbReference>
<keyword evidence="4 13" id="KW-0812">Transmembrane</keyword>
<dbReference type="InterPro" id="IPR011333">
    <property type="entry name" value="SKP1/BTB/POZ_sf"/>
</dbReference>
<keyword evidence="10 13" id="KW-0472">Membrane</keyword>
<keyword evidence="8 13" id="KW-1133">Transmembrane helix</keyword>
<dbReference type="InterPro" id="IPR003131">
    <property type="entry name" value="T1-type_BTB"/>
</dbReference>
<feature type="domain" description="BTB" evidence="14">
    <location>
        <begin position="42"/>
        <end position="110"/>
    </location>
</feature>
<dbReference type="Gene3D" id="3.30.710.10">
    <property type="entry name" value="Potassium Channel Kv1.1, Chain A"/>
    <property type="match status" value="1"/>
</dbReference>
<evidence type="ECO:0000256" key="12">
    <source>
        <dbReference type="SAM" id="MobiDB-lite"/>
    </source>
</evidence>
<dbReference type="PRINTS" id="PR01491">
    <property type="entry name" value="KVCHANNEL"/>
</dbReference>
<gene>
    <name evidence="15" type="ORF">MAR_004394</name>
</gene>
<evidence type="ECO:0000313" key="16">
    <source>
        <dbReference type="Proteomes" id="UP001164746"/>
    </source>
</evidence>
<evidence type="ECO:0000256" key="4">
    <source>
        <dbReference type="ARBA" id="ARBA00022692"/>
    </source>
</evidence>
<feature type="transmembrane region" description="Helical" evidence="13">
    <location>
        <begin position="259"/>
        <end position="278"/>
    </location>
</feature>
<feature type="transmembrane region" description="Helical" evidence="13">
    <location>
        <begin position="183"/>
        <end position="202"/>
    </location>
</feature>
<dbReference type="PANTHER" id="PTHR11537">
    <property type="entry name" value="VOLTAGE-GATED POTASSIUM CHANNEL"/>
    <property type="match status" value="1"/>
</dbReference>
<accession>A0ABY7EZ86</accession>
<dbReference type="PRINTS" id="PR01498">
    <property type="entry name" value="SHAWCHANNEL"/>
</dbReference>
<evidence type="ECO:0000256" key="7">
    <source>
        <dbReference type="ARBA" id="ARBA00022958"/>
    </source>
</evidence>
<dbReference type="Pfam" id="PF02214">
    <property type="entry name" value="BTB_2"/>
    <property type="match status" value="1"/>
</dbReference>
<evidence type="ECO:0000256" key="10">
    <source>
        <dbReference type="ARBA" id="ARBA00023136"/>
    </source>
</evidence>
<evidence type="ECO:0000313" key="15">
    <source>
        <dbReference type="EMBL" id="WAR14289.1"/>
    </source>
</evidence>
<dbReference type="SUPFAM" id="SSF54695">
    <property type="entry name" value="POZ domain"/>
    <property type="match status" value="1"/>
</dbReference>
<dbReference type="Pfam" id="PF00520">
    <property type="entry name" value="Ion_trans"/>
    <property type="match status" value="1"/>
</dbReference>
<name>A0ABY7EZ86_MYAAR</name>
<sequence length="522" mass="58966">MRCRKDRKPPVGGLGGMVSAMIPGAKVDNKGRIMVNVGTSKDTIIFNIGGQLFETYRSTLFRLPNSPLANEKFLRDHYRPDKKDYFFDRDPDVFRATLNFLRTGELHLPSYLCGPAAKMELEYWGILPNRIERCCWTNYNDWNSTLKALDQEDKDKPPTLWTKLKPQVWNFFECPETSRSAKLYGYLSLFFVILSIFSFVASTTEYFAAYTMIQDGGNTTGLKNDVINENVTNSIANGKNNESIIESVRVRVKHPSLDIVDILCLVFFTLEYIIRVAFAPKKLKFVTSTMGVIDLLALLPDYLEYILFAAKPEIVADENAINFISIFLIVRVLRIFRLIKHIPGLWILVYTIKSSVGELVLLTCFMSVGILVFSSLIFFADSRENFASIPDGFWWAIVTMTTVGYGDMYPTTTLGKLVGSLCAMSGLIMIGFSVPALVNNFMMYHKHVQFVLQAESEARKQKQYTDEKEGATSGEKVQCFHLPSDVNDDVTETSEKSQTNNNETASEQVPLITIENTNGETS</sequence>
<comment type="subcellular location">
    <subcellularLocation>
        <location evidence="1">Membrane</location>
        <topology evidence="1">Multi-pass membrane protein</topology>
    </subcellularLocation>
</comment>
<dbReference type="EMBL" id="CP111020">
    <property type="protein sequence ID" value="WAR14289.1"/>
    <property type="molecule type" value="Genomic_DNA"/>
</dbReference>
<evidence type="ECO:0000256" key="2">
    <source>
        <dbReference type="ARBA" id="ARBA00022448"/>
    </source>
</evidence>
<feature type="compositionally biased region" description="Polar residues" evidence="12">
    <location>
        <begin position="496"/>
        <end position="507"/>
    </location>
</feature>
<dbReference type="PRINTS" id="PR00169">
    <property type="entry name" value="KCHANNEL"/>
</dbReference>
<dbReference type="PROSITE" id="PS50097">
    <property type="entry name" value="BTB"/>
    <property type="match status" value="1"/>
</dbReference>
<evidence type="ECO:0000256" key="9">
    <source>
        <dbReference type="ARBA" id="ARBA00023065"/>
    </source>
</evidence>
<dbReference type="PANTHER" id="PTHR11537:SF254">
    <property type="entry name" value="POTASSIUM VOLTAGE-GATED CHANNEL PROTEIN SHAB"/>
    <property type="match status" value="1"/>
</dbReference>
<organism evidence="15 16">
    <name type="scientific">Mya arenaria</name>
    <name type="common">Soft-shell clam</name>
    <dbReference type="NCBI Taxonomy" id="6604"/>
    <lineage>
        <taxon>Eukaryota</taxon>
        <taxon>Metazoa</taxon>
        <taxon>Spiralia</taxon>
        <taxon>Lophotrochozoa</taxon>
        <taxon>Mollusca</taxon>
        <taxon>Bivalvia</taxon>
        <taxon>Autobranchia</taxon>
        <taxon>Heteroconchia</taxon>
        <taxon>Euheterodonta</taxon>
        <taxon>Imparidentia</taxon>
        <taxon>Neoheterodontei</taxon>
        <taxon>Myida</taxon>
        <taxon>Myoidea</taxon>
        <taxon>Myidae</taxon>
        <taxon>Mya</taxon>
    </lineage>
</organism>
<dbReference type="SMART" id="SM00225">
    <property type="entry name" value="BTB"/>
    <property type="match status" value="1"/>
</dbReference>
<evidence type="ECO:0000256" key="13">
    <source>
        <dbReference type="SAM" id="Phobius"/>
    </source>
</evidence>
<keyword evidence="5" id="KW-0631">Potassium channel</keyword>
<dbReference type="InterPro" id="IPR003974">
    <property type="entry name" value="K_chnl_volt-dep_Kv3"/>
</dbReference>
<keyword evidence="2" id="KW-0813">Transport</keyword>
<dbReference type="Gene3D" id="1.10.287.70">
    <property type="match status" value="1"/>
</dbReference>
<feature type="transmembrane region" description="Helical" evidence="13">
    <location>
        <begin position="417"/>
        <end position="438"/>
    </location>
</feature>
<evidence type="ECO:0000256" key="5">
    <source>
        <dbReference type="ARBA" id="ARBA00022826"/>
    </source>
</evidence>